<reference evidence="2 3" key="1">
    <citation type="submission" date="2018-09" db="EMBL/GenBank/DDBJ databases">
        <title>Genomic investigation of the strawberry pathogen Phytophthora fragariae indicates pathogenicity is determined by transcriptional variation in three key races.</title>
        <authorList>
            <person name="Adams T.M."/>
            <person name="Armitage A.D."/>
            <person name="Sobczyk M.K."/>
            <person name="Bates H.J."/>
            <person name="Dunwell J.M."/>
            <person name="Nellist C.F."/>
            <person name="Harrison R.J."/>
        </authorList>
    </citation>
    <scope>NUCLEOTIDE SEQUENCE [LARGE SCALE GENOMIC DNA]</scope>
    <source>
        <strain evidence="2 3">SCRP245</strain>
    </source>
</reference>
<dbReference type="AlphaFoldDB" id="A0A6A3KI60"/>
<comment type="caution">
    <text evidence="2">The sequence shown here is derived from an EMBL/GenBank/DDBJ whole genome shotgun (WGS) entry which is preliminary data.</text>
</comment>
<accession>A0A6A3KI60</accession>
<keyword evidence="1" id="KW-0732">Signal</keyword>
<gene>
    <name evidence="2" type="ORF">PF011_g12106</name>
</gene>
<evidence type="ECO:0000256" key="1">
    <source>
        <dbReference type="SAM" id="SignalP"/>
    </source>
</evidence>
<dbReference type="Proteomes" id="UP000460718">
    <property type="component" value="Unassembled WGS sequence"/>
</dbReference>
<feature type="chain" id="PRO_5025447520" evidence="1">
    <location>
        <begin position="28"/>
        <end position="52"/>
    </location>
</feature>
<name>A0A6A3KI60_9STRA</name>
<organism evidence="2 3">
    <name type="scientific">Phytophthora fragariae</name>
    <dbReference type="NCBI Taxonomy" id="53985"/>
    <lineage>
        <taxon>Eukaryota</taxon>
        <taxon>Sar</taxon>
        <taxon>Stramenopiles</taxon>
        <taxon>Oomycota</taxon>
        <taxon>Peronosporomycetes</taxon>
        <taxon>Peronosporales</taxon>
        <taxon>Peronosporaceae</taxon>
        <taxon>Phytophthora</taxon>
    </lineage>
</organism>
<protein>
    <submittedName>
        <fullName evidence="2">Uncharacterized protein</fullName>
    </submittedName>
</protein>
<sequence>MQGDRVKMRGWFTQVVHLMPLCRLLSAHFCVQIDTRFCRMVLAQWCFSDLFR</sequence>
<evidence type="ECO:0000313" key="2">
    <source>
        <dbReference type="EMBL" id="KAE9005268.1"/>
    </source>
</evidence>
<proteinExistence type="predicted"/>
<dbReference type="EMBL" id="QXFW01000692">
    <property type="protein sequence ID" value="KAE9005268.1"/>
    <property type="molecule type" value="Genomic_DNA"/>
</dbReference>
<feature type="signal peptide" evidence="1">
    <location>
        <begin position="1"/>
        <end position="27"/>
    </location>
</feature>
<evidence type="ECO:0000313" key="3">
    <source>
        <dbReference type="Proteomes" id="UP000460718"/>
    </source>
</evidence>